<reference evidence="2 3" key="1">
    <citation type="submission" date="2014-04" db="EMBL/GenBank/DDBJ databases">
        <authorList>
            <consortium name="DOE Joint Genome Institute"/>
            <person name="Kuo A."/>
            <person name="Kohler A."/>
            <person name="Nagy L.G."/>
            <person name="Floudas D."/>
            <person name="Copeland A."/>
            <person name="Barry K.W."/>
            <person name="Cichocki N."/>
            <person name="Veneault-Fourrey C."/>
            <person name="LaButti K."/>
            <person name="Lindquist E.A."/>
            <person name="Lipzen A."/>
            <person name="Lundell T."/>
            <person name="Morin E."/>
            <person name="Murat C."/>
            <person name="Sun H."/>
            <person name="Tunlid A."/>
            <person name="Henrissat B."/>
            <person name="Grigoriev I.V."/>
            <person name="Hibbett D.S."/>
            <person name="Martin F."/>
            <person name="Nordberg H.P."/>
            <person name="Cantor M.N."/>
            <person name="Hua S.X."/>
        </authorList>
    </citation>
    <scope>NUCLEOTIDE SEQUENCE [LARGE SCALE GENOMIC DNA]</scope>
    <source>
        <strain evidence="2 3">LaAM-08-1</strain>
    </source>
</reference>
<evidence type="ECO:0000313" key="3">
    <source>
        <dbReference type="Proteomes" id="UP000054477"/>
    </source>
</evidence>
<dbReference type="EMBL" id="KN838569">
    <property type="protein sequence ID" value="KIK04476.1"/>
    <property type="molecule type" value="Genomic_DNA"/>
</dbReference>
<dbReference type="InterPro" id="IPR032675">
    <property type="entry name" value="LRR_dom_sf"/>
</dbReference>
<dbReference type="SUPFAM" id="SSF52047">
    <property type="entry name" value="RNI-like"/>
    <property type="match status" value="1"/>
</dbReference>
<keyword evidence="3" id="KW-1185">Reference proteome</keyword>
<dbReference type="InterPro" id="IPR036047">
    <property type="entry name" value="F-box-like_dom_sf"/>
</dbReference>
<protein>
    <submittedName>
        <fullName evidence="2">Unplaced genomic scaffold K443scaffold_34, whole genome shotgun sequence</fullName>
    </submittedName>
</protein>
<feature type="domain" description="F-box" evidence="1">
    <location>
        <begin position="1"/>
        <end position="44"/>
    </location>
</feature>
<dbReference type="CDD" id="cd09917">
    <property type="entry name" value="F-box_SF"/>
    <property type="match status" value="1"/>
</dbReference>
<sequence length="494" mass="55632">MAVDLPTELWLRITHFVSDNDLFRLIGVNRLFFDLVTDRRYRQLIIDDDRPAALVNKITRIENDPMVAARVKSLCIHPKAVRSACIRSAKGGEKNVIRPAKHPNWPDVFQRRSQTHSIEEDVWLADRLLSALSKLTSIEEYIVDWKRGLEGERHFCVPLLTAVCGPTLVRDLTSITLHMTIGQMSDSIFDVTGLDKLQELSLNFTCGDLHFGPWEARYALEKMSAFINHVALTLQSLSISSIGHMDFSILYTNLTYFPRLHHLALLVPCDPKHVVDPTGFHQFLKAHFKTLQHVHFSPQYCCPQSALPPDTMTTNEWMDQCFGGGIQLHNLQHLDLGLNILGSGGKRVMLATQRFGDIVSSLATLTIIGCVIALDDLALLLGPFSNSKGGSAPRKLVLEVHVLSANVLDFLADKLPCLERLDLTYRWIGDSKTGSTSELETAFVEDMKGRTYFHWKLWEIVLRCSRQNDDARWPCQQAIIRCIPGLSSGKGARL</sequence>
<dbReference type="Proteomes" id="UP000054477">
    <property type="component" value="Unassembled WGS sequence"/>
</dbReference>
<reference evidence="3" key="2">
    <citation type="submission" date="2015-01" db="EMBL/GenBank/DDBJ databases">
        <title>Evolutionary Origins and Diversification of the Mycorrhizal Mutualists.</title>
        <authorList>
            <consortium name="DOE Joint Genome Institute"/>
            <consortium name="Mycorrhizal Genomics Consortium"/>
            <person name="Kohler A."/>
            <person name="Kuo A."/>
            <person name="Nagy L.G."/>
            <person name="Floudas D."/>
            <person name="Copeland A."/>
            <person name="Barry K.W."/>
            <person name="Cichocki N."/>
            <person name="Veneault-Fourrey C."/>
            <person name="LaButti K."/>
            <person name="Lindquist E.A."/>
            <person name="Lipzen A."/>
            <person name="Lundell T."/>
            <person name="Morin E."/>
            <person name="Murat C."/>
            <person name="Riley R."/>
            <person name="Ohm R."/>
            <person name="Sun H."/>
            <person name="Tunlid A."/>
            <person name="Henrissat B."/>
            <person name="Grigoriev I.V."/>
            <person name="Hibbett D.S."/>
            <person name="Martin F."/>
        </authorList>
    </citation>
    <scope>NUCLEOTIDE SEQUENCE [LARGE SCALE GENOMIC DNA]</scope>
    <source>
        <strain evidence="3">LaAM-08-1</strain>
    </source>
</reference>
<dbReference type="HOGENOM" id="CLU_471761_0_0_1"/>
<dbReference type="Gene3D" id="3.80.10.10">
    <property type="entry name" value="Ribonuclease Inhibitor"/>
    <property type="match status" value="1"/>
</dbReference>
<proteinExistence type="predicted"/>
<accession>A0A0C9XHQ5</accession>
<evidence type="ECO:0000313" key="2">
    <source>
        <dbReference type="EMBL" id="KIK04476.1"/>
    </source>
</evidence>
<dbReference type="AlphaFoldDB" id="A0A0C9XHQ5"/>
<gene>
    <name evidence="2" type="ORF">K443DRAFT_675931</name>
</gene>
<dbReference type="OrthoDB" id="2915292at2759"/>
<dbReference type="PROSITE" id="PS50181">
    <property type="entry name" value="FBOX"/>
    <property type="match status" value="1"/>
</dbReference>
<dbReference type="InterPro" id="IPR001810">
    <property type="entry name" value="F-box_dom"/>
</dbReference>
<evidence type="ECO:0000259" key="1">
    <source>
        <dbReference type="PROSITE" id="PS50181"/>
    </source>
</evidence>
<name>A0A0C9XHQ5_9AGAR</name>
<organism evidence="2 3">
    <name type="scientific">Laccaria amethystina LaAM-08-1</name>
    <dbReference type="NCBI Taxonomy" id="1095629"/>
    <lineage>
        <taxon>Eukaryota</taxon>
        <taxon>Fungi</taxon>
        <taxon>Dikarya</taxon>
        <taxon>Basidiomycota</taxon>
        <taxon>Agaricomycotina</taxon>
        <taxon>Agaricomycetes</taxon>
        <taxon>Agaricomycetidae</taxon>
        <taxon>Agaricales</taxon>
        <taxon>Agaricineae</taxon>
        <taxon>Hydnangiaceae</taxon>
        <taxon>Laccaria</taxon>
    </lineage>
</organism>
<dbReference type="SUPFAM" id="SSF81383">
    <property type="entry name" value="F-box domain"/>
    <property type="match status" value="1"/>
</dbReference>